<evidence type="ECO:0000256" key="1">
    <source>
        <dbReference type="ARBA" id="ARBA00022729"/>
    </source>
</evidence>
<dbReference type="RefSeq" id="WP_091173590.1">
    <property type="nucleotide sequence ID" value="NZ_CP071878.2"/>
</dbReference>
<protein>
    <submittedName>
        <fullName evidence="2">Thioredoxin</fullName>
    </submittedName>
</protein>
<sequence>MKKFLHINYFIIALVIVLSSTVRAQENVSKSSTQINFIENSWTEALKQAARQNKYIFVDAYATWCGPCKMLKATTFKNNKVADFYNDNFVNVAIDMEKGQGPALAAEWGLQAYPTMIIFTSKGKPVSGTVGYIRANDLIKFGRQALNK</sequence>
<dbReference type="GeneID" id="91140147"/>
<dbReference type="PROSITE" id="PS51352">
    <property type="entry name" value="THIOREDOXIN_2"/>
    <property type="match status" value="1"/>
</dbReference>
<dbReference type="Gene3D" id="3.40.30.10">
    <property type="entry name" value="Glutaredoxin"/>
    <property type="match status" value="1"/>
</dbReference>
<organism evidence="2 3">
    <name type="scientific">Mucilaginibacter gossypii</name>
    <dbReference type="NCBI Taxonomy" id="551996"/>
    <lineage>
        <taxon>Bacteria</taxon>
        <taxon>Pseudomonadati</taxon>
        <taxon>Bacteroidota</taxon>
        <taxon>Sphingobacteriia</taxon>
        <taxon>Sphingobacteriales</taxon>
        <taxon>Sphingobacteriaceae</taxon>
        <taxon>Mucilaginibacter</taxon>
    </lineage>
</organism>
<name>A0A1G8I8D8_9SPHI</name>
<keyword evidence="1" id="KW-0732">Signal</keyword>
<evidence type="ECO:0000313" key="3">
    <source>
        <dbReference type="Proteomes" id="UP000199705"/>
    </source>
</evidence>
<dbReference type="InterPro" id="IPR036249">
    <property type="entry name" value="Thioredoxin-like_sf"/>
</dbReference>
<dbReference type="InterPro" id="IPR051099">
    <property type="entry name" value="AGR/TXD"/>
</dbReference>
<dbReference type="EMBL" id="FNCG01000016">
    <property type="protein sequence ID" value="SDI15183.1"/>
    <property type="molecule type" value="Genomic_DNA"/>
</dbReference>
<dbReference type="AlphaFoldDB" id="A0A1G8I8D8"/>
<accession>A0A1G8I8D8</accession>
<dbReference type="SUPFAM" id="SSF52833">
    <property type="entry name" value="Thioredoxin-like"/>
    <property type="match status" value="1"/>
</dbReference>
<dbReference type="STRING" id="551996.SAMN05192573_116161"/>
<gene>
    <name evidence="2" type="ORF">SAMN05192573_116161</name>
</gene>
<keyword evidence="3" id="KW-1185">Reference proteome</keyword>
<reference evidence="3" key="1">
    <citation type="submission" date="2016-10" db="EMBL/GenBank/DDBJ databases">
        <authorList>
            <person name="Varghese N."/>
            <person name="Submissions S."/>
        </authorList>
    </citation>
    <scope>NUCLEOTIDE SEQUENCE [LARGE SCALE GENOMIC DNA]</scope>
    <source>
        <strain evidence="3">Gh-67</strain>
    </source>
</reference>
<evidence type="ECO:0000313" key="2">
    <source>
        <dbReference type="EMBL" id="SDI15183.1"/>
    </source>
</evidence>
<dbReference type="PANTHER" id="PTHR15337:SF11">
    <property type="entry name" value="THIOREDOXIN DOMAIN-CONTAINING PROTEIN"/>
    <property type="match status" value="1"/>
</dbReference>
<dbReference type="PANTHER" id="PTHR15337">
    <property type="entry name" value="ANTERIOR GRADIENT PROTEIN-RELATED"/>
    <property type="match status" value="1"/>
</dbReference>
<dbReference type="PRINTS" id="PR00421">
    <property type="entry name" value="THIOREDOXIN"/>
</dbReference>
<dbReference type="OrthoDB" id="120730at2"/>
<dbReference type="Proteomes" id="UP000199705">
    <property type="component" value="Unassembled WGS sequence"/>
</dbReference>
<dbReference type="Pfam" id="PF00085">
    <property type="entry name" value="Thioredoxin"/>
    <property type="match status" value="1"/>
</dbReference>
<proteinExistence type="predicted"/>
<dbReference type="InterPro" id="IPR013766">
    <property type="entry name" value="Thioredoxin_domain"/>
</dbReference>